<organism evidence="1 2">
    <name type="scientific">Pneumocystis oryctolagi</name>
    <dbReference type="NCBI Taxonomy" id="42067"/>
    <lineage>
        <taxon>Eukaryota</taxon>
        <taxon>Fungi</taxon>
        <taxon>Dikarya</taxon>
        <taxon>Ascomycota</taxon>
        <taxon>Taphrinomycotina</taxon>
        <taxon>Pneumocystomycetes</taxon>
        <taxon>Pneumocystaceae</taxon>
        <taxon>Pneumocystis</taxon>
    </lineage>
</organism>
<evidence type="ECO:0000313" key="1">
    <source>
        <dbReference type="EMBL" id="KAG4305779.1"/>
    </source>
</evidence>
<dbReference type="Proteomes" id="UP000768646">
    <property type="component" value="Unassembled WGS sequence"/>
</dbReference>
<protein>
    <submittedName>
        <fullName evidence="1">Uncharacterized protein</fullName>
    </submittedName>
</protein>
<name>A0ACB7CIS4_9ASCO</name>
<accession>A0ACB7CIS4</accession>
<dbReference type="EMBL" id="JABTEG010000002">
    <property type="protein sequence ID" value="KAG4305779.1"/>
    <property type="molecule type" value="Genomic_DNA"/>
</dbReference>
<proteinExistence type="predicted"/>
<evidence type="ECO:0000313" key="2">
    <source>
        <dbReference type="Proteomes" id="UP000768646"/>
    </source>
</evidence>
<keyword evidence="2" id="KW-1185">Reference proteome</keyword>
<gene>
    <name evidence="1" type="ORF">PORY_000689</name>
</gene>
<sequence length="946" mass="108641">MGIDKASCSKKKKSRTSPKSENVYIKLLVKLYRFLARRTESPFNRTILKRLFQSRINRPPLSLSRIIRALRNIQDPDTKTIVVVGTVTDDNRILEIPKLSLAALRVTRSARIRILKSGGEVITLDQLAIRAPMGSNVILLRGKKNTREAVKHFGMGPHKHKKPYVRSKGRKFERARGRRKSRGFKCLTMICSHLFEVHVPVTTQSIYNRECTQCFDSWDNLLGVDVCLFCFNVGCLDEERHHALTHFERTQHSLAVNIKRAKMTAEVCKDESSQKRAKLVIEEEPEIYDIKIYVKCYICRTSYVDKDIDHLKDIINSIISSPSTIQESNAKSWEHEITSCEHVLSLSQNELVEGYNKPLSCFECDLKENLWLCLQCGNAGCGRRQFFEGGGNGHALQHFEKTLHPISIKLGTISREEAADIYCYICNNEILDPNIEIHLKHWGIDINEHKKIEKSLAELQIEQNMKWNFSSFDNTEDTKILSGPGLTGLKNFGNTCYMSSILQVMFSFEIFQKRYMTSFLKHPLYCSSLYPSSCLECQLNKIADGLLSGRYSISTKNAGSLEENYENAIAPSMFKALVGKNHSEFSTMKQQDSFEFLLHFLKVISQQNRSSSSFDPTSVFRFRLEQRLQCLSCKRVRYSSYEQDNISLALPTKENSNDEDIPNEITLEECLDLFTNNENIAYSCKSCGQKEGAIRRNLFSTFPEIFIINVQRFELINWVPKKLDVSIIFPEDNVNFDKYLFKGAQPEEDILFDDQENSLSCQSLINMKYCEQLQCMGFSKEQCEKALEKTGNSDIEAAMTWLLSNQDSCSTNSFDLDILKINEEQVKILEDMGFTTSQAKRALKETDMNTERAVEWLFSHPNDTDDFKINKQDTIVGSSELPVSYKCQAIVCHKGGSVHAGHYVAFVKKYIFDKEEWVLFNDEKVTQVNEIKEAHKTSYIYFFSRI</sequence>
<comment type="caution">
    <text evidence="1">The sequence shown here is derived from an EMBL/GenBank/DDBJ whole genome shotgun (WGS) entry which is preliminary data.</text>
</comment>
<reference evidence="1 2" key="1">
    <citation type="journal article" date="2021" name="Commun. Biol.">
        <title>Genomic insights into the host specific adaptation of the Pneumocystis genus.</title>
        <authorList>
            <person name="Cisse O.H."/>
            <person name="Ma L."/>
            <person name="Dekker J.P."/>
            <person name="Khil P.P."/>
            <person name="Youn J.-H."/>
            <person name="Brenchley J.M."/>
            <person name="Blair R."/>
            <person name="Pahar B."/>
            <person name="Chabe M."/>
            <person name="Van Rompay K.K.A."/>
            <person name="Keesler R."/>
            <person name="Sukura A."/>
            <person name="Hirsch V."/>
            <person name="Kutty G."/>
            <person name="Liu Y."/>
            <person name="Peng L."/>
            <person name="Chen J."/>
            <person name="Song J."/>
            <person name="Weissenbacher-Lang C."/>
            <person name="Xu J."/>
            <person name="Upham N.S."/>
            <person name="Stajich J.E."/>
            <person name="Cuomo C.A."/>
            <person name="Cushion M.T."/>
            <person name="Kovacs J.A."/>
        </authorList>
    </citation>
    <scope>NUCLEOTIDE SEQUENCE [LARGE SCALE GENOMIC DNA]</scope>
    <source>
        <strain evidence="1 2">RABM</strain>
    </source>
</reference>